<evidence type="ECO:0008006" key="4">
    <source>
        <dbReference type="Google" id="ProtNLM"/>
    </source>
</evidence>
<keyword evidence="1" id="KW-1133">Transmembrane helix</keyword>
<feature type="transmembrane region" description="Helical" evidence="1">
    <location>
        <begin position="145"/>
        <end position="166"/>
    </location>
</feature>
<dbReference type="EMBL" id="JAUHMF010000001">
    <property type="protein sequence ID" value="MDT8896853.1"/>
    <property type="molecule type" value="Genomic_DNA"/>
</dbReference>
<feature type="transmembrane region" description="Helical" evidence="1">
    <location>
        <begin position="89"/>
        <end position="106"/>
    </location>
</feature>
<feature type="transmembrane region" description="Helical" evidence="1">
    <location>
        <begin position="253"/>
        <end position="272"/>
    </location>
</feature>
<evidence type="ECO:0000313" key="2">
    <source>
        <dbReference type="EMBL" id="MDT8896853.1"/>
    </source>
</evidence>
<dbReference type="RefSeq" id="WP_315623439.1">
    <property type="nucleotide sequence ID" value="NZ_JAUHMF010000001.1"/>
</dbReference>
<feature type="transmembrane region" description="Helical" evidence="1">
    <location>
        <begin position="345"/>
        <end position="362"/>
    </location>
</feature>
<accession>A0ABU3NKV2</accession>
<gene>
    <name evidence="2" type="ORF">QYE77_01125</name>
</gene>
<organism evidence="2 3">
    <name type="scientific">Thermanaerothrix solaris</name>
    <dbReference type="NCBI Taxonomy" id="3058434"/>
    <lineage>
        <taxon>Bacteria</taxon>
        <taxon>Bacillati</taxon>
        <taxon>Chloroflexota</taxon>
        <taxon>Anaerolineae</taxon>
        <taxon>Anaerolineales</taxon>
        <taxon>Anaerolineaceae</taxon>
        <taxon>Thermanaerothrix</taxon>
    </lineage>
</organism>
<dbReference type="Proteomes" id="UP001254165">
    <property type="component" value="Unassembled WGS sequence"/>
</dbReference>
<evidence type="ECO:0000313" key="3">
    <source>
        <dbReference type="Proteomes" id="UP001254165"/>
    </source>
</evidence>
<keyword evidence="1" id="KW-0812">Transmembrane</keyword>
<feature type="transmembrane region" description="Helical" evidence="1">
    <location>
        <begin position="178"/>
        <end position="202"/>
    </location>
</feature>
<comment type="caution">
    <text evidence="2">The sequence shown here is derived from an EMBL/GenBank/DDBJ whole genome shotgun (WGS) entry which is preliminary data.</text>
</comment>
<sequence>MMKRLPRQVHFSILHNMGVRRFPWIGSLLVWGLTGLPYILAALISSEECIFTGFLFNPIDGYSYLAKMYQGFQGEWLFRLPYTAEATPSGYLFVFYIALGHLARLLNLPLIGVFHGARLLSACVLMLALWQFLNVVLQDTTRISWVYYWILLGTGLGWLATLWGGFTPDFWLAEAFPFLSMFANPHFPLGLGLLLFYFSVFLQSSGRWGFIVSLLLGASLGVILPFGVVVGGVVSAGYSMWLWLRRQRIRVSTLLGFCLGGGILLLYQYITVLQDPWLRGWNAQNLTPSPPLWDYLIAFSPALVLAILGAVKSKLESQVNLPFLLVWFAAGWLMAYSPWALQRRLLVGFYIPIVILAGRGSVWLEQWNKRVGKILGRAVFALSLPTTVIIIVSGLMAVANAHPLLTLDKNEYRALRWIETHTPPEALVFAAPETGLIIPAFTGRRVVYGHPFETVDAKVVGSWVVATLKTTGSDSDFIQHLQERGVDYIFWGTRERDMAKLNALSSVPIVAQFGEIYVYAVPTKP</sequence>
<protein>
    <recommendedName>
        <fullName evidence="4">Glycosyltransferase RgtA/B/C/D-like domain-containing protein</fullName>
    </recommendedName>
</protein>
<feature type="transmembrane region" description="Helical" evidence="1">
    <location>
        <begin position="374"/>
        <end position="399"/>
    </location>
</feature>
<proteinExistence type="predicted"/>
<reference evidence="2 3" key="1">
    <citation type="submission" date="2023-07" db="EMBL/GenBank/DDBJ databases">
        <title>Novel species of Thermanaerothrix with wide hydrolytic capabilities.</title>
        <authorList>
            <person name="Zayulina K.S."/>
            <person name="Podosokorskaya O.A."/>
            <person name="Elcheninov A.G."/>
        </authorList>
    </citation>
    <scope>NUCLEOTIDE SEQUENCE [LARGE SCALE GENOMIC DNA]</scope>
    <source>
        <strain evidence="2 3">4228-RoL</strain>
    </source>
</reference>
<feature type="transmembrane region" description="Helical" evidence="1">
    <location>
        <begin position="113"/>
        <end position="133"/>
    </location>
</feature>
<evidence type="ECO:0000256" key="1">
    <source>
        <dbReference type="SAM" id="Phobius"/>
    </source>
</evidence>
<name>A0ABU3NKV2_9CHLR</name>
<feature type="transmembrane region" description="Helical" evidence="1">
    <location>
        <begin position="21"/>
        <end position="44"/>
    </location>
</feature>
<keyword evidence="3" id="KW-1185">Reference proteome</keyword>
<feature type="transmembrane region" description="Helical" evidence="1">
    <location>
        <begin position="208"/>
        <end position="241"/>
    </location>
</feature>
<feature type="transmembrane region" description="Helical" evidence="1">
    <location>
        <begin position="292"/>
        <end position="311"/>
    </location>
</feature>
<feature type="transmembrane region" description="Helical" evidence="1">
    <location>
        <begin position="323"/>
        <end position="339"/>
    </location>
</feature>
<keyword evidence="1" id="KW-0472">Membrane</keyword>